<dbReference type="PANTHER" id="PTHR21015">
    <property type="entry name" value="UDP-N-ACETYLGLUCOSAMINE--N-ACETYLMURAMYL-(PENTAPEPTIDE) PYROPHOSPHORYL-UNDECAPRENOL N-ACETYLGLUCOSAMINE TRANSFERASE 1"/>
    <property type="match status" value="1"/>
</dbReference>
<evidence type="ECO:0000313" key="4">
    <source>
        <dbReference type="Proteomes" id="UP000245829"/>
    </source>
</evidence>
<dbReference type="Gene3D" id="3.40.50.2000">
    <property type="entry name" value="Glycogen Phosphorylase B"/>
    <property type="match status" value="1"/>
</dbReference>
<dbReference type="RefSeq" id="WP_109877718.1">
    <property type="nucleotide sequence ID" value="NZ_AP026695.1"/>
</dbReference>
<dbReference type="InterPro" id="IPR007235">
    <property type="entry name" value="Glyco_trans_28_C"/>
</dbReference>
<protein>
    <recommendedName>
        <fullName evidence="2">Glycosyl transferase family 28 C-terminal domain-containing protein</fullName>
    </recommendedName>
</protein>
<dbReference type="Pfam" id="PF04101">
    <property type="entry name" value="Glyco_tran_28_C"/>
    <property type="match status" value="1"/>
</dbReference>
<sequence length="342" mass="38152">MNVCNFFSSPIGLGHVTRDIAIVNNFENISTNFVTGGVAAEILKNLNFKVQDVYNPPSFIVENGTLKNPAKWLWSYYNYYKECKNISQKILQDDNPTLVISDEDFASLTVAQTMKIPTILVTDILETHFTKGLASLIEKKMNKSMQEISKKCDLVILPENGDDSDNIKRVGPIVRTTAFSREKLREKFLFEKKTIVVSIGGTDAGIFLIEKALESISKINQDIKIVLVSGPAVTKKFENVRNLGFVDNLHEIIFAADLLISLAGKSTIDEANAYGTPAIFIPIKGHFEQEDNALEQGYVFDDLQRLDTLILEKLEAKRKQTNTNGAKTASNIIEKLIKQSNA</sequence>
<proteinExistence type="inferred from homology"/>
<dbReference type="GO" id="GO:0016758">
    <property type="term" value="F:hexosyltransferase activity"/>
    <property type="evidence" value="ECO:0007669"/>
    <property type="project" value="InterPro"/>
</dbReference>
<gene>
    <name evidence="3" type="ORF">NZNM25_19000</name>
</gene>
<evidence type="ECO:0000259" key="2">
    <source>
        <dbReference type="Pfam" id="PF04101"/>
    </source>
</evidence>
<dbReference type="OrthoDB" id="46222at2157"/>
<dbReference type="EMBL" id="BGKI01000012">
    <property type="protein sequence ID" value="GBH35109.1"/>
    <property type="molecule type" value="Genomic_DNA"/>
</dbReference>
<reference evidence="3 4" key="1">
    <citation type="submission" date="2018-05" db="EMBL/GenBank/DDBJ databases">
        <title>genome sequencing of Nitrosopumilus sp. NM25.</title>
        <authorList>
            <person name="Mori K."/>
            <person name="Nakagawa T."/>
        </authorList>
    </citation>
    <scope>NUCLEOTIDE SEQUENCE [LARGE SCALE GENOMIC DNA]</scope>
    <source>
        <strain evidence="3 4">NM25</strain>
    </source>
</reference>
<dbReference type="GeneID" id="76210126"/>
<dbReference type="Gene3D" id="3.40.50.11190">
    <property type="match status" value="1"/>
</dbReference>
<evidence type="ECO:0000313" key="3">
    <source>
        <dbReference type="EMBL" id="GBH35109.1"/>
    </source>
</evidence>
<dbReference type="AlphaFoldDB" id="A0A2S2KU03"/>
<comment type="similarity">
    <text evidence="1">Belongs to the glycosyltransferase 28 family.</text>
</comment>
<name>A0A2S2KU03_9ARCH</name>
<comment type="caution">
    <text evidence="3">The sequence shown here is derived from an EMBL/GenBank/DDBJ whole genome shotgun (WGS) entry which is preliminary data.</text>
</comment>
<dbReference type="SUPFAM" id="SSF53756">
    <property type="entry name" value="UDP-Glycosyltransferase/glycogen phosphorylase"/>
    <property type="match status" value="1"/>
</dbReference>
<accession>A0A2S2KU03</accession>
<keyword evidence="4" id="KW-1185">Reference proteome</keyword>
<organism evidence="3 4">
    <name type="scientific">Nitrosopumilus zosterae</name>
    <dbReference type="NCBI Taxonomy" id="718286"/>
    <lineage>
        <taxon>Archaea</taxon>
        <taxon>Nitrososphaerota</taxon>
        <taxon>Nitrososphaeria</taxon>
        <taxon>Nitrosopumilales</taxon>
        <taxon>Nitrosopumilaceae</taxon>
        <taxon>Nitrosopumilus</taxon>
    </lineage>
</organism>
<dbReference type="PANTHER" id="PTHR21015:SF22">
    <property type="entry name" value="GLYCOSYLTRANSFERASE"/>
    <property type="match status" value="1"/>
</dbReference>
<feature type="domain" description="Glycosyl transferase family 28 C-terminal" evidence="2">
    <location>
        <begin position="199"/>
        <end position="331"/>
    </location>
</feature>
<evidence type="ECO:0000256" key="1">
    <source>
        <dbReference type="ARBA" id="ARBA00006962"/>
    </source>
</evidence>
<dbReference type="Proteomes" id="UP000245829">
    <property type="component" value="Unassembled WGS sequence"/>
</dbReference>